<dbReference type="GO" id="GO:0180022">
    <property type="term" value="C:RQC-trigger complex"/>
    <property type="evidence" value="ECO:0007669"/>
    <property type="project" value="InterPro"/>
</dbReference>
<evidence type="ECO:0000256" key="1">
    <source>
        <dbReference type="SAM" id="MobiDB-lite"/>
    </source>
</evidence>
<evidence type="ECO:0000259" key="2">
    <source>
        <dbReference type="Pfam" id="PF06221"/>
    </source>
</evidence>
<dbReference type="GO" id="GO:0005634">
    <property type="term" value="C:nucleus"/>
    <property type="evidence" value="ECO:0007669"/>
    <property type="project" value="InterPro"/>
</dbReference>
<organism evidence="3 4">
    <name type="scientific">Hanseniaspora guilliermondii</name>
    <dbReference type="NCBI Taxonomy" id="56406"/>
    <lineage>
        <taxon>Eukaryota</taxon>
        <taxon>Fungi</taxon>
        <taxon>Dikarya</taxon>
        <taxon>Ascomycota</taxon>
        <taxon>Saccharomycotina</taxon>
        <taxon>Saccharomycetes</taxon>
        <taxon>Saccharomycodales</taxon>
        <taxon>Saccharomycodaceae</taxon>
        <taxon>Hanseniaspora</taxon>
    </lineage>
</organism>
<dbReference type="Proteomes" id="UP000183365">
    <property type="component" value="Unassembled WGS sequence"/>
</dbReference>
<dbReference type="PANTHER" id="PTHR12963:SF4">
    <property type="entry name" value="ACTIVATING SIGNAL COINTEGRATOR 1"/>
    <property type="match status" value="1"/>
</dbReference>
<dbReference type="GO" id="GO:0045893">
    <property type="term" value="P:positive regulation of DNA-templated transcription"/>
    <property type="evidence" value="ECO:0007669"/>
    <property type="project" value="TreeGrafter"/>
</dbReference>
<dbReference type="OrthoDB" id="3972134at2759"/>
<name>A0A1L0AY00_9ASCO</name>
<feature type="region of interest" description="Disordered" evidence="1">
    <location>
        <begin position="82"/>
        <end position="109"/>
    </location>
</feature>
<dbReference type="GO" id="GO:0008270">
    <property type="term" value="F:zinc ion binding"/>
    <property type="evidence" value="ECO:0007669"/>
    <property type="project" value="InterPro"/>
</dbReference>
<dbReference type="EMBL" id="FQNF01000014">
    <property type="protein sequence ID" value="SGZ38944.1"/>
    <property type="molecule type" value="Genomic_DNA"/>
</dbReference>
<dbReference type="AlphaFoldDB" id="A0A1L0AY00"/>
<dbReference type="InterPro" id="IPR039128">
    <property type="entry name" value="TRIP4-like"/>
</dbReference>
<feature type="domain" description="TRIP4/RQT4 C2HC5-type zinc finger" evidence="2">
    <location>
        <begin position="206"/>
        <end position="257"/>
    </location>
</feature>
<reference evidence="4" key="1">
    <citation type="submission" date="2016-11" db="EMBL/GenBank/DDBJ databases">
        <authorList>
            <person name="Guldener U."/>
        </authorList>
    </citation>
    <scope>NUCLEOTIDE SEQUENCE [LARGE SCALE GENOMIC DNA]</scope>
</reference>
<proteinExistence type="predicted"/>
<dbReference type="VEuPathDB" id="FungiDB:HGUI_01144"/>
<dbReference type="GO" id="GO:0072344">
    <property type="term" value="P:rescue of stalled ribosome"/>
    <property type="evidence" value="ECO:0007669"/>
    <property type="project" value="InterPro"/>
</dbReference>
<evidence type="ECO:0000313" key="4">
    <source>
        <dbReference type="Proteomes" id="UP000183365"/>
    </source>
</evidence>
<gene>
    <name evidence="3" type="ORF">HGUI_01144</name>
</gene>
<protein>
    <recommendedName>
        <fullName evidence="2">TRIP4/RQT4 C2HC5-type zinc finger domain-containing protein</fullName>
    </recommendedName>
</protein>
<dbReference type="PANTHER" id="PTHR12963">
    <property type="entry name" value="THYROID RECEPTOR INTERACTING PROTEIN RELATED"/>
    <property type="match status" value="1"/>
</dbReference>
<sequence>MSKGEAKEYAIKYILNHFPYIAANEAEAARLIDQVIDKNNSEIDIFFESFFGKDKEATELTNKFKDLLNKQNIQSKASLNYTNNLKPKGTVTRKSHKQNNKNGNTTSEILLKKIDQIKQKQQKNKKPNETPNENIGIRIVKDSDVKNFKKSLTNDHVSGLPTNLQQFENTPMTEESIDAMSKYFSNMVSELQVQNQEIKGKDDYVVCGCQSIKHGLYTLAPNCLQCGKIICNLEAKQSGGEYCVFCKKPLLSEDQIKNYLALLELDKLNIKKKKTSEQLQQLINDKRKYYTNLTSTKKGKNNGSLTFNVQGRYQDKNVVSKQVDMILSQSSKRDQSVKEMLAKDEDIISLKNELEVLDLEIINKTSRMDEDKQLKDAKSRLDKLLNFQNTSEERTKIIDVAGEFDFGVSGDVKDAFEGTAEERALKMKLKQRNLKLLREQKLQQSGKGKNEVVFEVDSNGNFNIKKVEKDLLMNNKANEDVAIDDEDESLLNEINILREKIYNLKLKDFELSANKIFDPSAPENKLKDVKYMEHVYNIKSDDQKSKTNHQYKKKKNAIPQSIPNNKNFIIDEEKTSKIGMNFDSLEENLALFI</sequence>
<dbReference type="InterPro" id="IPR009349">
    <property type="entry name" value="TRIP4/RQT4_C2HC5_Znf"/>
</dbReference>
<dbReference type="Pfam" id="PF06221">
    <property type="entry name" value="zf-C2HC5"/>
    <property type="match status" value="1"/>
</dbReference>
<accession>A0A1L0AY00</accession>
<evidence type="ECO:0000313" key="3">
    <source>
        <dbReference type="EMBL" id="SGZ38944.1"/>
    </source>
</evidence>
<keyword evidence="4" id="KW-1185">Reference proteome</keyword>